<evidence type="ECO:0000313" key="2">
    <source>
        <dbReference type="EMBL" id="SEO58857.1"/>
    </source>
</evidence>
<reference evidence="3" key="1">
    <citation type="submission" date="2016-10" db="EMBL/GenBank/DDBJ databases">
        <authorList>
            <person name="Varghese N."/>
            <person name="Submissions S."/>
        </authorList>
    </citation>
    <scope>NUCLEOTIDE SEQUENCE [LARGE SCALE GENOMIC DNA]</scope>
    <source>
        <strain evidence="3">Gh-48</strain>
    </source>
</reference>
<dbReference type="Proteomes" id="UP000198942">
    <property type="component" value="Unassembled WGS sequence"/>
</dbReference>
<dbReference type="OrthoDB" id="1428601at2"/>
<protein>
    <submittedName>
        <fullName evidence="2">Uncharacterized protein</fullName>
    </submittedName>
</protein>
<name>A0A1H8QXX9_9SPHI</name>
<feature type="compositionally biased region" description="Polar residues" evidence="1">
    <location>
        <begin position="292"/>
        <end position="302"/>
    </location>
</feature>
<evidence type="ECO:0000256" key="1">
    <source>
        <dbReference type="SAM" id="MobiDB-lite"/>
    </source>
</evidence>
<dbReference type="EMBL" id="FOCL01000009">
    <property type="protein sequence ID" value="SEO58857.1"/>
    <property type="molecule type" value="Genomic_DNA"/>
</dbReference>
<dbReference type="RefSeq" id="WP_091216869.1">
    <property type="nucleotide sequence ID" value="NZ_FOCL01000009.1"/>
</dbReference>
<keyword evidence="3" id="KW-1185">Reference proteome</keyword>
<gene>
    <name evidence="2" type="ORF">SAMN05192574_109196</name>
</gene>
<sequence>MSYITYNLIAKVENNRDALIEALTKNLRYQYVHEFFTPFHGVVCQTNDNLREVPFTQFKQEQFNNEADKIYKVENQLRDYSIELSKSFTDAEIAFIHVDCFGGKCSSNGFVVKNGQKIYENDGGHSAHMDILKKISADYSGWHFHPFTRNFYSRKAGVKGGIVGDIVNFTLPAIWMSFDMEFGKNPSYHIAVTKNELVVEKMNFFEFYFMKIDDQWLKVLGTIFDDSAENLADMENAISENLLGLEYQVQFDLFDGSFQKKIGTLPLEFGFEVSQQSYRYKAFNERPFQFHPTENNSQQTGSKQDENGEKFSNNKKGFFNRLFRRK</sequence>
<proteinExistence type="predicted"/>
<organism evidence="2 3">
    <name type="scientific">Mucilaginibacter gossypiicola</name>
    <dbReference type="NCBI Taxonomy" id="551995"/>
    <lineage>
        <taxon>Bacteria</taxon>
        <taxon>Pseudomonadati</taxon>
        <taxon>Bacteroidota</taxon>
        <taxon>Sphingobacteriia</taxon>
        <taxon>Sphingobacteriales</taxon>
        <taxon>Sphingobacteriaceae</taxon>
        <taxon>Mucilaginibacter</taxon>
    </lineage>
</organism>
<evidence type="ECO:0000313" key="3">
    <source>
        <dbReference type="Proteomes" id="UP000198942"/>
    </source>
</evidence>
<feature type="region of interest" description="Disordered" evidence="1">
    <location>
        <begin position="290"/>
        <end position="314"/>
    </location>
</feature>
<dbReference type="AlphaFoldDB" id="A0A1H8QXX9"/>
<accession>A0A1H8QXX9</accession>